<keyword evidence="1" id="KW-0732">Signal</keyword>
<evidence type="ECO:0000313" key="4">
    <source>
        <dbReference type="Proteomes" id="UP000078595"/>
    </source>
</evidence>
<evidence type="ECO:0008006" key="5">
    <source>
        <dbReference type="Google" id="ProtNLM"/>
    </source>
</evidence>
<dbReference type="OrthoDB" id="2564553at2759"/>
<organism evidence="2">
    <name type="scientific">Kwoniella dejecticola CBS 10117</name>
    <dbReference type="NCBI Taxonomy" id="1296121"/>
    <lineage>
        <taxon>Eukaryota</taxon>
        <taxon>Fungi</taxon>
        <taxon>Dikarya</taxon>
        <taxon>Basidiomycota</taxon>
        <taxon>Agaricomycotina</taxon>
        <taxon>Tremellomycetes</taxon>
        <taxon>Tremellales</taxon>
        <taxon>Cryptococcaceae</taxon>
        <taxon>Kwoniella</taxon>
    </lineage>
</organism>
<dbReference type="InterPro" id="IPR038955">
    <property type="entry name" value="PriA/CPL1_fungi"/>
</dbReference>
<evidence type="ECO:0000256" key="1">
    <source>
        <dbReference type="SAM" id="SignalP"/>
    </source>
</evidence>
<protein>
    <recommendedName>
        <fullName evidence="5">WSC domain-containing protein</fullName>
    </recommendedName>
</protein>
<feature type="chain" id="PRO_5008342186" description="WSC domain-containing protein" evidence="1">
    <location>
        <begin position="19"/>
        <end position="526"/>
    </location>
</feature>
<dbReference type="AlphaFoldDB" id="A0A1A6A829"/>
<reference evidence="3" key="3">
    <citation type="submission" date="2024-02" db="EMBL/GenBank/DDBJ databases">
        <title>Comparative genomics of Cryptococcus and Kwoniella reveals pathogenesis evolution and contrasting modes of karyotype evolution via chromosome fusion or intercentromeric recombination.</title>
        <authorList>
            <person name="Coelho M.A."/>
            <person name="David-Palma M."/>
            <person name="Shea T."/>
            <person name="Bowers K."/>
            <person name="McGinley-Smith S."/>
            <person name="Mohammad A.W."/>
            <person name="Gnirke A."/>
            <person name="Yurkov A.M."/>
            <person name="Nowrousian M."/>
            <person name="Sun S."/>
            <person name="Cuomo C.A."/>
            <person name="Heitman J."/>
        </authorList>
    </citation>
    <scope>NUCLEOTIDE SEQUENCE</scope>
    <source>
        <strain evidence="3">CBS 10117</strain>
    </source>
</reference>
<reference evidence="2" key="1">
    <citation type="submission" date="2013-07" db="EMBL/GenBank/DDBJ databases">
        <title>The Genome Sequence of Cryptococcus dejecticola CBS10117.</title>
        <authorList>
            <consortium name="The Broad Institute Genome Sequencing Platform"/>
            <person name="Cuomo C."/>
            <person name="Litvintseva A."/>
            <person name="Chen Y."/>
            <person name="Heitman J."/>
            <person name="Sun S."/>
            <person name="Springer D."/>
            <person name="Dromer F."/>
            <person name="Young S.K."/>
            <person name="Zeng Q."/>
            <person name="Gargeya S."/>
            <person name="Fitzgerald M."/>
            <person name="Abouelleil A."/>
            <person name="Alvarado L."/>
            <person name="Berlin A.M."/>
            <person name="Chapman S.B."/>
            <person name="Dewar J."/>
            <person name="Goldberg J."/>
            <person name="Griggs A."/>
            <person name="Gujja S."/>
            <person name="Hansen M."/>
            <person name="Howarth C."/>
            <person name="Imamovic A."/>
            <person name="Larimer J."/>
            <person name="McCowan C."/>
            <person name="Murphy C."/>
            <person name="Pearson M."/>
            <person name="Priest M."/>
            <person name="Roberts A."/>
            <person name="Saif S."/>
            <person name="Shea T."/>
            <person name="Sykes S."/>
            <person name="Wortman J."/>
            <person name="Nusbaum C."/>
            <person name="Birren B."/>
        </authorList>
    </citation>
    <scope>NUCLEOTIDE SEQUENCE [LARGE SCALE GENOMIC DNA]</scope>
    <source>
        <strain evidence="2">CBS 10117</strain>
    </source>
</reference>
<dbReference type="PANTHER" id="PTHR35192:SF2">
    <property type="entry name" value="APPLE DOMAIN-CONTAINING PROTEIN"/>
    <property type="match status" value="1"/>
</dbReference>
<dbReference type="EMBL" id="KI894030">
    <property type="protein sequence ID" value="OBR86205.1"/>
    <property type="molecule type" value="Genomic_DNA"/>
</dbReference>
<feature type="signal peptide" evidence="1">
    <location>
        <begin position="1"/>
        <end position="18"/>
    </location>
</feature>
<accession>A0A1A6A829</accession>
<evidence type="ECO:0000313" key="3">
    <source>
        <dbReference type="EMBL" id="WWC61326.1"/>
    </source>
</evidence>
<dbReference type="VEuPathDB" id="FungiDB:I303_03925"/>
<proteinExistence type="predicted"/>
<name>A0A1A6A829_9TREE</name>
<dbReference type="EMBL" id="CP144533">
    <property type="protein sequence ID" value="WWC61326.1"/>
    <property type="molecule type" value="Genomic_DNA"/>
</dbReference>
<dbReference type="GeneID" id="28967624"/>
<dbReference type="RefSeq" id="XP_018264047.1">
    <property type="nucleotide sequence ID" value="XM_018407239.1"/>
</dbReference>
<keyword evidence="4" id="KW-1185">Reference proteome</keyword>
<evidence type="ECO:0000313" key="2">
    <source>
        <dbReference type="EMBL" id="OBR86205.1"/>
    </source>
</evidence>
<dbReference type="Proteomes" id="UP000078595">
    <property type="component" value="Chromosome 4"/>
</dbReference>
<dbReference type="STRING" id="1296121.A0A1A6A829"/>
<dbReference type="KEGG" id="kdj:28967624"/>
<sequence>MLQHIIFTYVFGAIIAVADPLYVGCFDREAVEQSVPGVYLYQGENLPSVPCDCGAIGYKYSHEYGVAGGVGFYTTCFCTNVTPDFQYYLDVNHCDFGMTDYGDAFVSAESPATVGWSTNHCYRPSTPVTGIPVTDVFQCLTHCKTLGLKYAAMIPHQDSSTATCDCYGTTTRWADEPWTYCTWDDWRICTYTVQPSSRARRRLARKAILIRKPFLDQQPAGAMQYHQSTSMSSNSKHPVHILQTPLKGYFESAFVVPSSRAAIYHHQPTMYRSSQTYFAYCLLAARLILGNYVGCFSQDVLGGQPLQDITGSGLECQTVCYQQNKIYSYGYQEHSGQANYKSWCFCTDNPPEPNYMVADCGSSGDLTVIVPYQFAYQFVWYNCHSFVPTTPGTAVGSARDCWALCNPYSWAGVIYDQADPQQITCRCYQYDNHPWYGTPATACLPGAWFIYNHYPQPSGAVKRHHNRKLAGSTEAPLCPFGMTACPIPRGADGSYECVDTLIELEDCGGCTSVIEGGDSLTSSGVE</sequence>
<reference evidence="3" key="2">
    <citation type="submission" date="2013-07" db="EMBL/GenBank/DDBJ databases">
        <authorList>
            <consortium name="The Broad Institute Genome Sequencing Platform"/>
            <person name="Cuomo C."/>
            <person name="Litvintseva A."/>
            <person name="Chen Y."/>
            <person name="Heitman J."/>
            <person name="Sun S."/>
            <person name="Springer D."/>
            <person name="Dromer F."/>
            <person name="Young S.K."/>
            <person name="Zeng Q."/>
            <person name="Gargeya S."/>
            <person name="Fitzgerald M."/>
            <person name="Abouelleil A."/>
            <person name="Alvarado L."/>
            <person name="Berlin A.M."/>
            <person name="Chapman S.B."/>
            <person name="Dewar J."/>
            <person name="Goldberg J."/>
            <person name="Griggs A."/>
            <person name="Gujja S."/>
            <person name="Hansen M."/>
            <person name="Howarth C."/>
            <person name="Imamovic A."/>
            <person name="Larimer J."/>
            <person name="McCowan C."/>
            <person name="Murphy C."/>
            <person name="Pearson M."/>
            <person name="Priest M."/>
            <person name="Roberts A."/>
            <person name="Saif S."/>
            <person name="Shea T."/>
            <person name="Sykes S."/>
            <person name="Wortman J."/>
            <person name="Nusbaum C."/>
            <person name="Birren B."/>
        </authorList>
    </citation>
    <scope>NUCLEOTIDE SEQUENCE</scope>
    <source>
        <strain evidence="3">CBS 10117</strain>
    </source>
</reference>
<dbReference type="PANTHER" id="PTHR35192">
    <property type="entry name" value="PROTEIN, PUTATIVE-RELATED"/>
    <property type="match status" value="1"/>
</dbReference>
<gene>
    <name evidence="2" type="ORF">I303_03925</name>
    <name evidence="3" type="ORF">I303_103907</name>
</gene>